<feature type="region of interest" description="Disordered" evidence="1">
    <location>
        <begin position="34"/>
        <end position="56"/>
    </location>
</feature>
<reference evidence="2" key="1">
    <citation type="submission" date="2019-01" db="EMBL/GenBank/DDBJ databases">
        <title>Draft genome sequences of three monokaryotic isolates of the white-rot basidiomycete fungus Dichomitus squalens.</title>
        <authorList>
            <consortium name="DOE Joint Genome Institute"/>
            <person name="Lopez S.C."/>
            <person name="Andreopoulos B."/>
            <person name="Pangilinan J."/>
            <person name="Lipzen A."/>
            <person name="Riley R."/>
            <person name="Ahrendt S."/>
            <person name="Ng V."/>
            <person name="Barry K."/>
            <person name="Daum C."/>
            <person name="Grigoriev I.V."/>
            <person name="Hilden K.S."/>
            <person name="Makela M.R."/>
            <person name="de Vries R.P."/>
        </authorList>
    </citation>
    <scope>NUCLEOTIDE SEQUENCE [LARGE SCALE GENOMIC DNA]</scope>
    <source>
        <strain evidence="2">OM18370.1</strain>
    </source>
</reference>
<dbReference type="Proteomes" id="UP000292957">
    <property type="component" value="Unassembled WGS sequence"/>
</dbReference>
<evidence type="ECO:0000256" key="1">
    <source>
        <dbReference type="SAM" id="MobiDB-lite"/>
    </source>
</evidence>
<dbReference type="AlphaFoldDB" id="A0A4Q9MAN9"/>
<accession>A0A4Q9MAN9</accession>
<protein>
    <submittedName>
        <fullName evidence="2">Uncharacterized protein</fullName>
    </submittedName>
</protein>
<dbReference type="EMBL" id="ML143509">
    <property type="protein sequence ID" value="TBU23298.1"/>
    <property type="molecule type" value="Genomic_DNA"/>
</dbReference>
<gene>
    <name evidence="2" type="ORF">BD311DRAFT_90029</name>
</gene>
<sequence>MRVKTINALIRVDRAQVVSISATLSTVLSAAAASCGPSPRSEVARPIAPSDSEDRTVSCQNRRMVTISLRATGGNVGRGGPFSARVLGGVVMRYLSCAGLGVPLVASLRPKGHAGDRIAEKASEEENCEMKDKVHPALKPLLAQYALQGAILKDNGKPPTSCRGSSCTSVDIVPLNKMRRSLSSRPPPPFSVALSTATPLPALFISDGRSSSQDQQVAL</sequence>
<evidence type="ECO:0000313" key="2">
    <source>
        <dbReference type="EMBL" id="TBU23298.1"/>
    </source>
</evidence>
<organism evidence="2">
    <name type="scientific">Dichomitus squalens</name>
    <dbReference type="NCBI Taxonomy" id="114155"/>
    <lineage>
        <taxon>Eukaryota</taxon>
        <taxon>Fungi</taxon>
        <taxon>Dikarya</taxon>
        <taxon>Basidiomycota</taxon>
        <taxon>Agaricomycotina</taxon>
        <taxon>Agaricomycetes</taxon>
        <taxon>Polyporales</taxon>
        <taxon>Polyporaceae</taxon>
        <taxon>Dichomitus</taxon>
    </lineage>
</organism>
<dbReference type="PROSITE" id="PS51257">
    <property type="entry name" value="PROKAR_LIPOPROTEIN"/>
    <property type="match status" value="1"/>
</dbReference>
<name>A0A4Q9MAN9_9APHY</name>
<proteinExistence type="predicted"/>